<dbReference type="InterPro" id="IPR004827">
    <property type="entry name" value="bZIP"/>
</dbReference>
<dbReference type="PROSITE" id="PS00036">
    <property type="entry name" value="BZIP_BASIC"/>
    <property type="match status" value="1"/>
</dbReference>
<feature type="region of interest" description="Disordered" evidence="7">
    <location>
        <begin position="316"/>
        <end position="349"/>
    </location>
</feature>
<feature type="coiled-coil region" evidence="6">
    <location>
        <begin position="268"/>
        <end position="302"/>
    </location>
</feature>
<feature type="region of interest" description="Disordered" evidence="7">
    <location>
        <begin position="193"/>
        <end position="264"/>
    </location>
</feature>
<keyword evidence="3" id="KW-0238">DNA-binding</keyword>
<dbReference type="SUPFAM" id="SSF57959">
    <property type="entry name" value="Leucine zipper domain"/>
    <property type="match status" value="1"/>
</dbReference>
<proteinExistence type="predicted"/>
<dbReference type="InterPro" id="IPR046347">
    <property type="entry name" value="bZIP_sf"/>
</dbReference>
<evidence type="ECO:0000256" key="3">
    <source>
        <dbReference type="ARBA" id="ARBA00023125"/>
    </source>
</evidence>
<dbReference type="GO" id="GO:0000977">
    <property type="term" value="F:RNA polymerase II transcription regulatory region sequence-specific DNA binding"/>
    <property type="evidence" value="ECO:0007669"/>
    <property type="project" value="TreeGrafter"/>
</dbReference>
<dbReference type="PANTHER" id="PTHR13044:SF14">
    <property type="entry name" value="CRYPTOCEPHAL, ISOFORM A"/>
    <property type="match status" value="1"/>
</dbReference>
<evidence type="ECO:0000256" key="4">
    <source>
        <dbReference type="ARBA" id="ARBA00023163"/>
    </source>
</evidence>
<evidence type="ECO:0000313" key="9">
    <source>
        <dbReference type="EMBL" id="KJA20021.1"/>
    </source>
</evidence>
<dbReference type="SMART" id="SM00338">
    <property type="entry name" value="BRLZ"/>
    <property type="match status" value="1"/>
</dbReference>
<dbReference type="OrthoDB" id="1939598at2759"/>
<dbReference type="CDD" id="cd14705">
    <property type="entry name" value="bZIP_Zip1"/>
    <property type="match status" value="1"/>
</dbReference>
<dbReference type="PANTHER" id="PTHR13044">
    <property type="entry name" value="ACTIVATING TRANSCRIPTION FACTOR ATF 4/5"/>
    <property type="match status" value="1"/>
</dbReference>
<dbReference type="OMA" id="ESAFHDR"/>
<feature type="domain" description="BZIP" evidence="8">
    <location>
        <begin position="254"/>
        <end position="313"/>
    </location>
</feature>
<evidence type="ECO:0000259" key="8">
    <source>
        <dbReference type="PROSITE" id="PS50217"/>
    </source>
</evidence>
<sequence>MQINTGKRKPYTVGGGQPYGCLRFEAQKLAFVSEPMPPSNLQGLNIVRPAQDAADSHDLLLGQGYPDLTAQLDLWTNLSFDSEEPLHSRHTEHKKVLPDEDEDEVRSPATGEKAIHDGHVNVVTPANVAIDHAATHSASSAANNLFDINSFLANFGIDAYHTPPHMLPQQHAVAPSLAQLLAMQASQGGAYGPGISQYMPGGTSSFQSPEPAGHDEAHGPAKRSRTRKMSVTSVDSPSYREDSLPPNSNLSPAEDKRRRNTAASARFRLKKKEREAALEGKAKELETKVAELERECEGLRRENGWLKGLVVGVTGAAQGPNNGQGINVTPPPGSTTTGSKRRREEGQTA</sequence>
<dbReference type="Pfam" id="PF07716">
    <property type="entry name" value="bZIP_2"/>
    <property type="match status" value="1"/>
</dbReference>
<feature type="compositionally biased region" description="Basic and acidic residues" evidence="7">
    <location>
        <begin position="84"/>
        <end position="98"/>
    </location>
</feature>
<dbReference type="GO" id="GO:0005634">
    <property type="term" value="C:nucleus"/>
    <property type="evidence" value="ECO:0007669"/>
    <property type="project" value="UniProtKB-SubCell"/>
</dbReference>
<organism evidence="9 10">
    <name type="scientific">Hypholoma sublateritium (strain FD-334 SS-4)</name>
    <dbReference type="NCBI Taxonomy" id="945553"/>
    <lineage>
        <taxon>Eukaryota</taxon>
        <taxon>Fungi</taxon>
        <taxon>Dikarya</taxon>
        <taxon>Basidiomycota</taxon>
        <taxon>Agaricomycotina</taxon>
        <taxon>Agaricomycetes</taxon>
        <taxon>Agaricomycetidae</taxon>
        <taxon>Agaricales</taxon>
        <taxon>Agaricineae</taxon>
        <taxon>Strophariaceae</taxon>
        <taxon>Hypholoma</taxon>
    </lineage>
</organism>
<evidence type="ECO:0000256" key="5">
    <source>
        <dbReference type="ARBA" id="ARBA00023242"/>
    </source>
</evidence>
<feature type="region of interest" description="Disordered" evidence="7">
    <location>
        <begin position="83"/>
        <end position="105"/>
    </location>
</feature>
<evidence type="ECO:0000256" key="6">
    <source>
        <dbReference type="SAM" id="Coils"/>
    </source>
</evidence>
<dbReference type="Gene3D" id="1.20.5.170">
    <property type="match status" value="1"/>
</dbReference>
<dbReference type="STRING" id="945553.A0A0D2NTW9"/>
<protein>
    <recommendedName>
        <fullName evidence="8">BZIP domain-containing protein</fullName>
    </recommendedName>
</protein>
<evidence type="ECO:0000256" key="2">
    <source>
        <dbReference type="ARBA" id="ARBA00023015"/>
    </source>
</evidence>
<comment type="subcellular location">
    <subcellularLocation>
        <location evidence="1">Nucleus</location>
    </subcellularLocation>
</comment>
<dbReference type="PROSITE" id="PS50217">
    <property type="entry name" value="BZIP"/>
    <property type="match status" value="1"/>
</dbReference>
<keyword evidence="5" id="KW-0539">Nucleus</keyword>
<name>A0A0D2NTW9_HYPSF</name>
<evidence type="ECO:0000313" key="10">
    <source>
        <dbReference type="Proteomes" id="UP000054270"/>
    </source>
</evidence>
<keyword evidence="10" id="KW-1185">Reference proteome</keyword>
<dbReference type="AlphaFoldDB" id="A0A0D2NTW9"/>
<dbReference type="EMBL" id="KN817571">
    <property type="protein sequence ID" value="KJA20021.1"/>
    <property type="molecule type" value="Genomic_DNA"/>
</dbReference>
<keyword evidence="2" id="KW-0805">Transcription regulation</keyword>
<reference evidence="10" key="1">
    <citation type="submission" date="2014-04" db="EMBL/GenBank/DDBJ databases">
        <title>Evolutionary Origins and Diversification of the Mycorrhizal Mutualists.</title>
        <authorList>
            <consortium name="DOE Joint Genome Institute"/>
            <consortium name="Mycorrhizal Genomics Consortium"/>
            <person name="Kohler A."/>
            <person name="Kuo A."/>
            <person name="Nagy L.G."/>
            <person name="Floudas D."/>
            <person name="Copeland A."/>
            <person name="Barry K.W."/>
            <person name="Cichocki N."/>
            <person name="Veneault-Fourrey C."/>
            <person name="LaButti K."/>
            <person name="Lindquist E.A."/>
            <person name="Lipzen A."/>
            <person name="Lundell T."/>
            <person name="Morin E."/>
            <person name="Murat C."/>
            <person name="Riley R."/>
            <person name="Ohm R."/>
            <person name="Sun H."/>
            <person name="Tunlid A."/>
            <person name="Henrissat B."/>
            <person name="Grigoriev I.V."/>
            <person name="Hibbett D.S."/>
            <person name="Martin F."/>
        </authorList>
    </citation>
    <scope>NUCLEOTIDE SEQUENCE [LARGE SCALE GENOMIC DNA]</scope>
    <source>
        <strain evidence="10">FD-334 SS-4</strain>
    </source>
</reference>
<keyword evidence="4" id="KW-0804">Transcription</keyword>
<evidence type="ECO:0000256" key="7">
    <source>
        <dbReference type="SAM" id="MobiDB-lite"/>
    </source>
</evidence>
<dbReference type="Proteomes" id="UP000054270">
    <property type="component" value="Unassembled WGS sequence"/>
</dbReference>
<accession>A0A0D2NTW9</accession>
<keyword evidence="6" id="KW-0175">Coiled coil</keyword>
<dbReference type="GO" id="GO:0001228">
    <property type="term" value="F:DNA-binding transcription activator activity, RNA polymerase II-specific"/>
    <property type="evidence" value="ECO:0007669"/>
    <property type="project" value="TreeGrafter"/>
</dbReference>
<evidence type="ECO:0000256" key="1">
    <source>
        <dbReference type="ARBA" id="ARBA00004123"/>
    </source>
</evidence>
<gene>
    <name evidence="9" type="ORF">HYPSUDRAFT_56264</name>
</gene>